<dbReference type="EMBL" id="KF116125">
    <property type="protein sequence ID" value="AIA83368.1"/>
    <property type="molecule type" value="Genomic_DNA"/>
</dbReference>
<dbReference type="AlphaFoldDB" id="A0A060BHB1"/>
<sequence>MLHSDRRSVLYAQSEQWDRRIGWVRLDRPDAYDHDFAAIGFREAPQLHRLQTSDFNGWWMCAIPVALLRRAGLAMPMFIKGDDVEFALRAAEYGVETVSVPGIAL</sequence>
<organism evidence="1">
    <name type="scientific">uncultured Bifidobacterium sp</name>
    <dbReference type="NCBI Taxonomy" id="165187"/>
    <lineage>
        <taxon>Bacteria</taxon>
        <taxon>Bacillati</taxon>
        <taxon>Actinomycetota</taxon>
        <taxon>Actinomycetes</taxon>
        <taxon>Bifidobacteriales</taxon>
        <taxon>Bifidobacteriaceae</taxon>
        <taxon>Bifidobacterium</taxon>
        <taxon>environmental samples</taxon>
    </lineage>
</organism>
<accession>A0A060BHB1</accession>
<evidence type="ECO:0000313" key="1">
    <source>
        <dbReference type="EMBL" id="AIA83368.1"/>
    </source>
</evidence>
<name>A0A060BHB1_9BIFI</name>
<proteinExistence type="predicted"/>
<feature type="non-terminal residue" evidence="1">
    <location>
        <position position="105"/>
    </location>
</feature>
<dbReference type="Gene3D" id="3.90.550.60">
    <property type="match status" value="1"/>
</dbReference>
<protein>
    <submittedName>
        <fullName evidence="1">CAZy families GT2 protein</fullName>
    </submittedName>
</protein>
<dbReference type="SUPFAM" id="SSF53448">
    <property type="entry name" value="Nucleotide-diphospho-sugar transferases"/>
    <property type="match status" value="1"/>
</dbReference>
<reference evidence="1" key="1">
    <citation type="journal article" date="2013" name="Environ. Microbiol.">
        <title>Seasonally variable intestinal metagenomes of the red palm weevil (Rhynchophorus ferrugineus).</title>
        <authorList>
            <person name="Jia S."/>
            <person name="Zhang X."/>
            <person name="Zhang G."/>
            <person name="Yin A."/>
            <person name="Zhang S."/>
            <person name="Li F."/>
            <person name="Wang L."/>
            <person name="Zhao D."/>
            <person name="Yun Q."/>
            <person name="Tala"/>
            <person name="Wang J."/>
            <person name="Sun G."/>
            <person name="Baabdullah M."/>
            <person name="Yu X."/>
            <person name="Hu S."/>
            <person name="Al-Mssallem I.S."/>
            <person name="Yu J."/>
        </authorList>
    </citation>
    <scope>NUCLEOTIDE SEQUENCE</scope>
</reference>
<dbReference type="InterPro" id="IPR029044">
    <property type="entry name" value="Nucleotide-diphossugar_trans"/>
</dbReference>